<evidence type="ECO:0000256" key="1">
    <source>
        <dbReference type="ARBA" id="ARBA00001947"/>
    </source>
</evidence>
<comment type="function">
    <text evidence="2">Endopeptidase that degrades small peptides of less than 7 kDa, such as glucagon and insulin.</text>
</comment>
<accession>A0ABP7P5Q1</accession>
<dbReference type="InterPro" id="IPR054734">
    <property type="entry name" value="PqqF-like_C_4"/>
</dbReference>
<sequence>MLLLSACSALPGGSTQAGDGAASDSTHEQRTDMIEKSPNDSRDYRSLSLPNGLQVLLISDPTTDKAAAAMDVHVGSENDPVDRQGLAHFLEHMLFLGTEKYPDADAYQKYINQHGGSHNASTSLSHTNYFFDIDKQFLAPALDRFSQQFTAPLFTAEYVEREKNAVNSEYSAKLKDDGRRFFGVLKETINQAHPMSKFAVGSLNTLEDRDGSTIRDELLKFYAEHYRADQMRLVVLGTEPLDELEAMVKPLFEPVPAKPSLEHLEASSEPGLSPDTRPLDVPDERALEQRFLTDTETPALVRIEPFRERRSLTLLFDVPSTLPHYQTKPLYYLTYLIGHEGEGSLLSALKARQLAEGLSAGIFINADQRALLSISVNLTKQGVDEHDAVIAGIFEYVELIREKGIEAWRFQEQQRMMELAFKFQEKSAPIHLVSSLAGRLHDFDPAIVLSAPYTLDKFDAELIREYAEQIVPENMLALLTAPDQQGLDKLEQWYQVPYSVHQLTATDLALYNSGTSEDKAASTDEILAVSDLLALPGRNSFIPDRLDLLADADSEKPKRLIERPGMDTWYAKDTSFGSPKASLYVSLQSPVANASVRDLVMTEMLVSLTEDKLNEYTYEAYVAGLDFKLYKHVRGLTLRIDGYSDKQYVLVEKVLSTLAGLKIDPVRFSQIKKEILRSLRNAEQSKPFERIATRSRRTLLQPAWDEKEQAAALEAVSAEDMKPFADRFLSELHATILAHGNVTRDQAIAASEVVQNILLEDATPVSVEKSRIVDITDARYHAREQTQHPDWAYLYYVQGPSRSYQHRAQFGLLAQMMSTPYYNRVRTKKQMGYVVFATPFTLLEVPGLAFIVQSPSHRPVEIHAETTAFLDEFADNLDSMSEKDFEQHKAALVTRLLEKDKTLEQRSDRYWTEIDIGNEDFDTTKQIAETVSALNKADVLAYYQTHFVESPEGLLFYAEPEASTAPEAAALDSAGAELPWPPKDMTALPAKQAFVEQNALFNTGE</sequence>
<dbReference type="PANTHER" id="PTHR43690:SF18">
    <property type="entry name" value="INSULIN-DEGRADING ENZYME-RELATED"/>
    <property type="match status" value="1"/>
</dbReference>
<dbReference type="Pfam" id="PF00675">
    <property type="entry name" value="Peptidase_M16"/>
    <property type="match status" value="1"/>
</dbReference>
<evidence type="ECO:0000259" key="19">
    <source>
        <dbReference type="Pfam" id="PF22456"/>
    </source>
</evidence>
<comment type="caution">
    <text evidence="20">The sequence shown here is derived from an EMBL/GenBank/DDBJ whole genome shotgun (WGS) entry which is preliminary data.</text>
</comment>
<dbReference type="Pfam" id="PF22456">
    <property type="entry name" value="PqqF-like_C_4"/>
    <property type="match status" value="1"/>
</dbReference>
<dbReference type="PROSITE" id="PS00143">
    <property type="entry name" value="INSULINASE"/>
    <property type="match status" value="1"/>
</dbReference>
<evidence type="ECO:0000256" key="4">
    <source>
        <dbReference type="ARBA" id="ARBA00012449"/>
    </source>
</evidence>
<keyword evidence="8" id="KW-0378">Hydrolase</keyword>
<feature type="domain" description="Peptidase M16 middle/third" evidence="18">
    <location>
        <begin position="421"/>
        <end position="711"/>
    </location>
</feature>
<dbReference type="InterPro" id="IPR007863">
    <property type="entry name" value="Peptidase_M16_C"/>
</dbReference>
<keyword evidence="10" id="KW-0482">Metalloprotease</keyword>
<dbReference type="Pfam" id="PF05193">
    <property type="entry name" value="Peptidase_M16_C"/>
    <property type="match status" value="1"/>
</dbReference>
<evidence type="ECO:0000256" key="6">
    <source>
        <dbReference type="ARBA" id="ARBA00022670"/>
    </source>
</evidence>
<comment type="similarity">
    <text evidence="3 14">Belongs to the peptidase M16 family.</text>
</comment>
<evidence type="ECO:0000256" key="14">
    <source>
        <dbReference type="RuleBase" id="RU004447"/>
    </source>
</evidence>
<evidence type="ECO:0000256" key="13">
    <source>
        <dbReference type="ARBA" id="ARBA00033450"/>
    </source>
</evidence>
<evidence type="ECO:0000256" key="2">
    <source>
        <dbReference type="ARBA" id="ARBA00002184"/>
    </source>
</evidence>
<dbReference type="Gene3D" id="3.30.830.10">
    <property type="entry name" value="Metalloenzyme, LuxS/M16 peptidase-like"/>
    <property type="match status" value="4"/>
</dbReference>
<evidence type="ECO:0000256" key="10">
    <source>
        <dbReference type="ARBA" id="ARBA00023049"/>
    </source>
</evidence>
<evidence type="ECO:0000259" key="17">
    <source>
        <dbReference type="Pfam" id="PF05193"/>
    </source>
</evidence>
<organism evidence="20 21">
    <name type="scientific">Allohahella marinimesophila</name>
    <dbReference type="NCBI Taxonomy" id="1054972"/>
    <lineage>
        <taxon>Bacteria</taxon>
        <taxon>Pseudomonadati</taxon>
        <taxon>Pseudomonadota</taxon>
        <taxon>Gammaproteobacteria</taxon>
        <taxon>Oceanospirillales</taxon>
        <taxon>Hahellaceae</taxon>
        <taxon>Allohahella</taxon>
    </lineage>
</organism>
<evidence type="ECO:0000259" key="16">
    <source>
        <dbReference type="Pfam" id="PF00675"/>
    </source>
</evidence>
<evidence type="ECO:0000259" key="18">
    <source>
        <dbReference type="Pfam" id="PF16187"/>
    </source>
</evidence>
<dbReference type="PANTHER" id="PTHR43690">
    <property type="entry name" value="NARDILYSIN"/>
    <property type="match status" value="1"/>
</dbReference>
<gene>
    <name evidence="20" type="ORF">GCM10022278_16720</name>
</gene>
<keyword evidence="21" id="KW-1185">Reference proteome</keyword>
<name>A0ABP7P5Q1_9GAMM</name>
<evidence type="ECO:0000256" key="12">
    <source>
        <dbReference type="ARBA" id="ARBA00031184"/>
    </source>
</evidence>
<feature type="domain" description="Coenzyme PQQ synthesis protein F-like C-terminal lobe" evidence="19">
    <location>
        <begin position="812"/>
        <end position="911"/>
    </location>
</feature>
<comment type="cofactor">
    <cofactor evidence="1">
        <name>Zn(2+)</name>
        <dbReference type="ChEBI" id="CHEBI:29105"/>
    </cofactor>
</comment>
<reference evidence="21" key="1">
    <citation type="journal article" date="2019" name="Int. J. Syst. Evol. Microbiol.">
        <title>The Global Catalogue of Microorganisms (GCM) 10K type strain sequencing project: providing services to taxonomists for standard genome sequencing and annotation.</title>
        <authorList>
            <consortium name="The Broad Institute Genomics Platform"/>
            <consortium name="The Broad Institute Genome Sequencing Center for Infectious Disease"/>
            <person name="Wu L."/>
            <person name="Ma J."/>
        </authorList>
    </citation>
    <scope>NUCLEOTIDE SEQUENCE [LARGE SCALE GENOMIC DNA]</scope>
    <source>
        <strain evidence="21">JCM 17555</strain>
    </source>
</reference>
<feature type="compositionally biased region" description="Basic and acidic residues" evidence="15">
    <location>
        <begin position="25"/>
        <end position="45"/>
    </location>
</feature>
<evidence type="ECO:0000256" key="8">
    <source>
        <dbReference type="ARBA" id="ARBA00022801"/>
    </source>
</evidence>
<evidence type="ECO:0000256" key="3">
    <source>
        <dbReference type="ARBA" id="ARBA00007261"/>
    </source>
</evidence>
<evidence type="ECO:0000313" key="20">
    <source>
        <dbReference type="EMBL" id="GAA3959025.1"/>
    </source>
</evidence>
<proteinExistence type="inferred from homology"/>
<dbReference type="InterPro" id="IPR011249">
    <property type="entry name" value="Metalloenz_LuxS/M16"/>
</dbReference>
<dbReference type="InterPro" id="IPR032632">
    <property type="entry name" value="Peptidase_M16_M"/>
</dbReference>
<dbReference type="EC" id="3.4.24.55" evidence="4"/>
<evidence type="ECO:0000256" key="7">
    <source>
        <dbReference type="ARBA" id="ARBA00022723"/>
    </source>
</evidence>
<feature type="domain" description="Peptidase M16 N-terminal" evidence="16">
    <location>
        <begin position="55"/>
        <end position="194"/>
    </location>
</feature>
<dbReference type="InterPro" id="IPR001431">
    <property type="entry name" value="Pept_M16_Zn_BS"/>
</dbReference>
<evidence type="ECO:0000313" key="21">
    <source>
        <dbReference type="Proteomes" id="UP001501337"/>
    </source>
</evidence>
<evidence type="ECO:0000256" key="9">
    <source>
        <dbReference type="ARBA" id="ARBA00022833"/>
    </source>
</evidence>
<evidence type="ECO:0000256" key="11">
    <source>
        <dbReference type="ARBA" id="ARBA00029597"/>
    </source>
</evidence>
<dbReference type="Proteomes" id="UP001501337">
    <property type="component" value="Unassembled WGS sequence"/>
</dbReference>
<evidence type="ECO:0000256" key="5">
    <source>
        <dbReference type="ARBA" id="ARBA00017565"/>
    </source>
</evidence>
<feature type="region of interest" description="Disordered" evidence="15">
    <location>
        <begin position="12"/>
        <end position="45"/>
    </location>
</feature>
<feature type="domain" description="Peptidase M16 C-terminal" evidence="17">
    <location>
        <begin position="215"/>
        <end position="416"/>
    </location>
</feature>
<dbReference type="SUPFAM" id="SSF63411">
    <property type="entry name" value="LuxS/MPP-like metallohydrolase"/>
    <property type="match status" value="4"/>
</dbReference>
<keyword evidence="6" id="KW-0645">Protease</keyword>
<protein>
    <recommendedName>
        <fullName evidence="5">Protease 3</fullName>
        <ecNumber evidence="4">3.4.24.55</ecNumber>
    </recommendedName>
    <alternativeName>
        <fullName evidence="13">Pitrilysin</fullName>
    </alternativeName>
    <alternativeName>
        <fullName evidence="12">Protease III</fullName>
    </alternativeName>
    <alternativeName>
        <fullName evidence="11">Protease pi</fullName>
    </alternativeName>
</protein>
<dbReference type="Pfam" id="PF16187">
    <property type="entry name" value="Peptidase_M16_M"/>
    <property type="match status" value="1"/>
</dbReference>
<keyword evidence="9" id="KW-0862">Zinc</keyword>
<evidence type="ECO:0000256" key="15">
    <source>
        <dbReference type="SAM" id="MobiDB-lite"/>
    </source>
</evidence>
<keyword evidence="7" id="KW-0479">Metal-binding</keyword>
<dbReference type="InterPro" id="IPR011765">
    <property type="entry name" value="Pept_M16_N"/>
</dbReference>
<dbReference type="InterPro" id="IPR050626">
    <property type="entry name" value="Peptidase_M16"/>
</dbReference>
<dbReference type="RefSeq" id="WP_344805225.1">
    <property type="nucleotide sequence ID" value="NZ_BAABBO010000007.1"/>
</dbReference>
<dbReference type="EMBL" id="BAABBO010000007">
    <property type="protein sequence ID" value="GAA3959025.1"/>
    <property type="molecule type" value="Genomic_DNA"/>
</dbReference>